<dbReference type="Proteomes" id="UP000234639">
    <property type="component" value="Unassembled WGS sequence"/>
</dbReference>
<protein>
    <submittedName>
        <fullName evidence="3">Class I SAM-dependent methyltransferase</fullName>
    </submittedName>
</protein>
<dbReference type="PIRSF" id="PIRSF028177">
    <property type="entry name" value="Polyketide_synth_Omtfrase_TcmP"/>
    <property type="match status" value="1"/>
</dbReference>
<dbReference type="InterPro" id="IPR029063">
    <property type="entry name" value="SAM-dependent_MTases_sf"/>
</dbReference>
<reference evidence="3 4" key="1">
    <citation type="submission" date="2017-12" db="EMBL/GenBank/DDBJ databases">
        <title>Phylogenetic diversity of female urinary microbiome.</title>
        <authorList>
            <person name="Thomas-White K."/>
            <person name="Wolfe A.J."/>
        </authorList>
    </citation>
    <scope>NUCLEOTIDE SEQUENCE [LARGE SCALE GENOMIC DNA]</scope>
    <source>
        <strain evidence="3 4">UMB0112</strain>
    </source>
</reference>
<dbReference type="AlphaFoldDB" id="A0A2I1N996"/>
<dbReference type="PANTHER" id="PTHR43619:SF2">
    <property type="entry name" value="S-ADENOSYL-L-METHIONINE-DEPENDENT METHYLTRANSFERASES SUPERFAMILY PROTEIN"/>
    <property type="match status" value="1"/>
</dbReference>
<accession>A0A2I1N996</accession>
<comment type="caution">
    <text evidence="3">The sequence shown here is derived from an EMBL/GenBank/DDBJ whole genome shotgun (WGS) entry which is preliminary data.</text>
</comment>
<keyword evidence="1 3" id="KW-0489">Methyltransferase</keyword>
<organism evidence="3 4">
    <name type="scientific">Campylobacter ureolyticus</name>
    <dbReference type="NCBI Taxonomy" id="827"/>
    <lineage>
        <taxon>Bacteria</taxon>
        <taxon>Pseudomonadati</taxon>
        <taxon>Campylobacterota</taxon>
        <taxon>Epsilonproteobacteria</taxon>
        <taxon>Campylobacterales</taxon>
        <taxon>Campylobacteraceae</taxon>
        <taxon>Campylobacter</taxon>
    </lineage>
</organism>
<proteinExistence type="predicted"/>
<dbReference type="EMBL" id="PKHU01000005">
    <property type="protein sequence ID" value="PKZ28953.1"/>
    <property type="molecule type" value="Genomic_DNA"/>
</dbReference>
<dbReference type="RefSeq" id="WP_101637360.1">
    <property type="nucleotide sequence ID" value="NZ_PKHU01000005.1"/>
</dbReference>
<keyword evidence="2 3" id="KW-0808">Transferase</keyword>
<sequence length="276" mass="32456">MEKIKFSDGVSETLLINLYFRSLENLVKKPILKDEFSGEIIKHLDYDFSKFDKSKLSRVGTVIRAKFFDDEILKIANEDKSENNDLVIIQVGAGLDTRPLRLESKISNAIFYDLDLCDVINLREKLVKKAKNNFYITSSMFETTWMDELVSKHKNAKFIFVLEGVTMYFEKPKLKEFFKNLLDRFHGVLMADFLNKFAANFPQSRHDAMKFIKNAKFKFGIDSEDEILEFDDRLKFIKKGVMFDMYKNRWGILGFILRNFVPKVKNSCNMYIFKLN</sequence>
<dbReference type="InterPro" id="IPR016874">
    <property type="entry name" value="TcmP-like"/>
</dbReference>
<dbReference type="PANTHER" id="PTHR43619">
    <property type="entry name" value="S-ADENOSYL-L-METHIONINE-DEPENDENT METHYLTRANSFERASE YKTD-RELATED"/>
    <property type="match status" value="1"/>
</dbReference>
<dbReference type="Gene3D" id="3.40.50.150">
    <property type="entry name" value="Vaccinia Virus protein VP39"/>
    <property type="match status" value="1"/>
</dbReference>
<dbReference type="GO" id="GO:0008168">
    <property type="term" value="F:methyltransferase activity"/>
    <property type="evidence" value="ECO:0007669"/>
    <property type="project" value="UniProtKB-KW"/>
</dbReference>
<dbReference type="Pfam" id="PF04072">
    <property type="entry name" value="LCM"/>
    <property type="match status" value="1"/>
</dbReference>
<evidence type="ECO:0000313" key="3">
    <source>
        <dbReference type="EMBL" id="PKZ28953.1"/>
    </source>
</evidence>
<evidence type="ECO:0000256" key="1">
    <source>
        <dbReference type="ARBA" id="ARBA00022603"/>
    </source>
</evidence>
<dbReference type="SUPFAM" id="SSF53335">
    <property type="entry name" value="S-adenosyl-L-methionine-dependent methyltransferases"/>
    <property type="match status" value="1"/>
</dbReference>
<gene>
    <name evidence="3" type="ORF">CYJ41_05855</name>
</gene>
<dbReference type="GO" id="GO:0032259">
    <property type="term" value="P:methylation"/>
    <property type="evidence" value="ECO:0007669"/>
    <property type="project" value="UniProtKB-KW"/>
</dbReference>
<name>A0A2I1N996_9BACT</name>
<dbReference type="InterPro" id="IPR007213">
    <property type="entry name" value="Ppm1/Ppm2/Tcmp"/>
</dbReference>
<evidence type="ECO:0000256" key="2">
    <source>
        <dbReference type="ARBA" id="ARBA00022679"/>
    </source>
</evidence>
<evidence type="ECO:0000313" key="4">
    <source>
        <dbReference type="Proteomes" id="UP000234639"/>
    </source>
</evidence>